<proteinExistence type="predicted"/>
<dbReference type="EMBL" id="MFIF01000005">
    <property type="protein sequence ID" value="OGF87516.1"/>
    <property type="molecule type" value="Genomic_DNA"/>
</dbReference>
<gene>
    <name evidence="3" type="ORF">A3B19_02965</name>
</gene>
<keyword evidence="1" id="KW-0472">Membrane</keyword>
<reference evidence="3 4" key="1">
    <citation type="journal article" date="2016" name="Nat. Commun.">
        <title>Thousands of microbial genomes shed light on interconnected biogeochemical processes in an aquifer system.</title>
        <authorList>
            <person name="Anantharaman K."/>
            <person name="Brown C.T."/>
            <person name="Hug L.A."/>
            <person name="Sharon I."/>
            <person name="Castelle C.J."/>
            <person name="Probst A.J."/>
            <person name="Thomas B.C."/>
            <person name="Singh A."/>
            <person name="Wilkins M.J."/>
            <person name="Karaoz U."/>
            <person name="Brodie E.L."/>
            <person name="Williams K.H."/>
            <person name="Hubbard S.S."/>
            <person name="Banfield J.F."/>
        </authorList>
    </citation>
    <scope>NUCLEOTIDE SEQUENCE [LARGE SCALE GENOMIC DNA]</scope>
</reference>
<keyword evidence="1" id="KW-0812">Transmembrane</keyword>
<organism evidence="3 4">
    <name type="scientific">Candidatus Giovannonibacteria bacterium RIFCSPLOWO2_01_FULL_46_32</name>
    <dbReference type="NCBI Taxonomy" id="1798353"/>
    <lineage>
        <taxon>Bacteria</taxon>
        <taxon>Candidatus Giovannoniibacteriota</taxon>
    </lineage>
</organism>
<feature type="chain" id="PRO_5009522307" evidence="2">
    <location>
        <begin position="28"/>
        <end position="255"/>
    </location>
</feature>
<sequence>MKLKRRLAIFMAGIASLISFYPVTASAAINPADLRLNKPFGGKITKIQACKTPPGFVLHIGPPAGGKFFLDPATTIIHRYGVIEPKVWTLGSASPNPVNCSEGNPSAIDGFSMGGLLDSAVSGGLLEISPVTMEMLEPGSIFGSQIVGVEIVGPGGALFIGGDLGIQLAGLAEGLGWFLPGIGIISSLISGNFLGAGLSLAALFIPVIGPIISIASFIFGLLGIDFGDDPPSLGSAYPIIRIGTGPEPVPAISTP</sequence>
<dbReference type="Proteomes" id="UP000177346">
    <property type="component" value="Unassembled WGS sequence"/>
</dbReference>
<evidence type="ECO:0000313" key="3">
    <source>
        <dbReference type="EMBL" id="OGF87516.1"/>
    </source>
</evidence>
<comment type="caution">
    <text evidence="3">The sequence shown here is derived from an EMBL/GenBank/DDBJ whole genome shotgun (WGS) entry which is preliminary data.</text>
</comment>
<accession>A0A1F5XIA0</accession>
<evidence type="ECO:0000256" key="1">
    <source>
        <dbReference type="SAM" id="Phobius"/>
    </source>
</evidence>
<evidence type="ECO:0000313" key="4">
    <source>
        <dbReference type="Proteomes" id="UP000177346"/>
    </source>
</evidence>
<feature type="transmembrane region" description="Helical" evidence="1">
    <location>
        <begin position="175"/>
        <end position="194"/>
    </location>
</feature>
<feature type="signal peptide" evidence="2">
    <location>
        <begin position="1"/>
        <end position="27"/>
    </location>
</feature>
<keyword evidence="2" id="KW-0732">Signal</keyword>
<protein>
    <submittedName>
        <fullName evidence="3">Uncharacterized protein</fullName>
    </submittedName>
</protein>
<keyword evidence="1" id="KW-1133">Transmembrane helix</keyword>
<feature type="transmembrane region" description="Helical" evidence="1">
    <location>
        <begin position="201"/>
        <end position="224"/>
    </location>
</feature>
<dbReference type="AlphaFoldDB" id="A0A1F5XIA0"/>
<name>A0A1F5XIA0_9BACT</name>
<evidence type="ECO:0000256" key="2">
    <source>
        <dbReference type="SAM" id="SignalP"/>
    </source>
</evidence>